<name>A0AA40ENR2_9PEZI</name>
<evidence type="ECO:0000259" key="2">
    <source>
        <dbReference type="Pfam" id="PF01408"/>
    </source>
</evidence>
<evidence type="ECO:0008006" key="6">
    <source>
        <dbReference type="Google" id="ProtNLM"/>
    </source>
</evidence>
<feature type="domain" description="Gal80p-like C-terminal" evidence="3">
    <location>
        <begin position="186"/>
        <end position="340"/>
    </location>
</feature>
<feature type="domain" description="Gfo/Idh/MocA-like oxidoreductase N-terminal" evidence="2">
    <location>
        <begin position="45"/>
        <end position="166"/>
    </location>
</feature>
<dbReference type="Gene3D" id="3.30.360.10">
    <property type="entry name" value="Dihydrodipicolinate Reductase, domain 2"/>
    <property type="match status" value="1"/>
</dbReference>
<dbReference type="InterPro" id="IPR036291">
    <property type="entry name" value="NAD(P)-bd_dom_sf"/>
</dbReference>
<evidence type="ECO:0000313" key="4">
    <source>
        <dbReference type="EMBL" id="KAK0742714.1"/>
    </source>
</evidence>
<dbReference type="SUPFAM" id="SSF55347">
    <property type="entry name" value="Glyceraldehyde-3-phosphate dehydrogenase-like, C-terminal domain"/>
    <property type="match status" value="1"/>
</dbReference>
<keyword evidence="5" id="KW-1185">Reference proteome</keyword>
<evidence type="ECO:0000259" key="3">
    <source>
        <dbReference type="Pfam" id="PF22685"/>
    </source>
</evidence>
<dbReference type="InterPro" id="IPR055080">
    <property type="entry name" value="Gal80p-like_C"/>
</dbReference>
<dbReference type="Pfam" id="PF22685">
    <property type="entry name" value="Gal80p_C-like"/>
    <property type="match status" value="1"/>
</dbReference>
<dbReference type="InterPro" id="IPR051317">
    <property type="entry name" value="Gfo/Idh/MocA_oxidoreduct"/>
</dbReference>
<dbReference type="EMBL" id="JAUKUD010000005">
    <property type="protein sequence ID" value="KAK0742714.1"/>
    <property type="molecule type" value="Genomic_DNA"/>
</dbReference>
<evidence type="ECO:0000256" key="1">
    <source>
        <dbReference type="SAM" id="MobiDB-lite"/>
    </source>
</evidence>
<comment type="caution">
    <text evidence="4">The sequence shown here is derived from an EMBL/GenBank/DDBJ whole genome shotgun (WGS) entry which is preliminary data.</text>
</comment>
<dbReference type="AlphaFoldDB" id="A0AA40ENR2"/>
<dbReference type="Proteomes" id="UP001172155">
    <property type="component" value="Unassembled WGS sequence"/>
</dbReference>
<dbReference type="Pfam" id="PF01408">
    <property type="entry name" value="GFO_IDH_MocA"/>
    <property type="match status" value="1"/>
</dbReference>
<proteinExistence type="predicted"/>
<feature type="region of interest" description="Disordered" evidence="1">
    <location>
        <begin position="24"/>
        <end position="43"/>
    </location>
</feature>
<dbReference type="PANTHER" id="PTHR43708:SF1">
    <property type="entry name" value="GALACTOSE_LACTOSE METABOLISM REGULATORY PROTEIN GAL80"/>
    <property type="match status" value="1"/>
</dbReference>
<sequence length="430" mass="45899">MTTSSPVLPPPSCSPPQLHLHLHSINTSTQPPSTNPSPQNGPPLRVALVGLSSTAKTSWASNAHLPYLLSPRGRARFTIVALLNSSEAAARAAIAAYGLDPATTKAYGSPDALAADPDIDFVVVNTRVDVHVSSAAPSVKAGKKVWVEWPLAEGSEAARGLVGLVSGDKKGTVVGLQGRVAGLVGRVGSLVDEGRIGKVLSSEVRVFGGTNDREVLPGGLEYFTKREIGGNPYTIGLAHIFDTVQHVLGDILKDPVTGKATGGHFQIQRPEVPIVGSDGKVSHTTKTDVPDLVHVTGTLPESATVQKGATLHVSLRRGQPYPGDPAFVWTINGEKGEIRVVSQVVSFIQVGSNEHPATLEVHDFETDKVEKIEWEYEDWQKELPVSARNVGALYEAFSAAQEGGEVRYATFEDAYERHKQLDELLEVFQG</sequence>
<dbReference type="GO" id="GO:0000166">
    <property type="term" value="F:nucleotide binding"/>
    <property type="evidence" value="ECO:0007669"/>
    <property type="project" value="InterPro"/>
</dbReference>
<dbReference type="SUPFAM" id="SSF51735">
    <property type="entry name" value="NAD(P)-binding Rossmann-fold domains"/>
    <property type="match status" value="1"/>
</dbReference>
<dbReference type="PANTHER" id="PTHR43708">
    <property type="entry name" value="CONSERVED EXPRESSED OXIDOREDUCTASE (EUROFUNG)"/>
    <property type="match status" value="1"/>
</dbReference>
<dbReference type="Gene3D" id="3.40.50.720">
    <property type="entry name" value="NAD(P)-binding Rossmann-like Domain"/>
    <property type="match status" value="1"/>
</dbReference>
<organism evidence="4 5">
    <name type="scientific">Schizothecium vesticola</name>
    <dbReference type="NCBI Taxonomy" id="314040"/>
    <lineage>
        <taxon>Eukaryota</taxon>
        <taxon>Fungi</taxon>
        <taxon>Dikarya</taxon>
        <taxon>Ascomycota</taxon>
        <taxon>Pezizomycotina</taxon>
        <taxon>Sordariomycetes</taxon>
        <taxon>Sordariomycetidae</taxon>
        <taxon>Sordariales</taxon>
        <taxon>Schizotheciaceae</taxon>
        <taxon>Schizothecium</taxon>
    </lineage>
</organism>
<protein>
    <recommendedName>
        <fullName evidence="6">Gfo/Idh/MocA-like oxidoreductase N-terminal domain-containing protein</fullName>
    </recommendedName>
</protein>
<accession>A0AA40ENR2</accession>
<gene>
    <name evidence="4" type="ORF">B0T18DRAFT_438908</name>
</gene>
<evidence type="ECO:0000313" key="5">
    <source>
        <dbReference type="Proteomes" id="UP001172155"/>
    </source>
</evidence>
<reference evidence="4" key="1">
    <citation type="submission" date="2023-06" db="EMBL/GenBank/DDBJ databases">
        <title>Genome-scale phylogeny and comparative genomics of the fungal order Sordariales.</title>
        <authorList>
            <consortium name="Lawrence Berkeley National Laboratory"/>
            <person name="Hensen N."/>
            <person name="Bonometti L."/>
            <person name="Westerberg I."/>
            <person name="Brannstrom I.O."/>
            <person name="Guillou S."/>
            <person name="Cros-Aarteil S."/>
            <person name="Calhoun S."/>
            <person name="Haridas S."/>
            <person name="Kuo A."/>
            <person name="Mondo S."/>
            <person name="Pangilinan J."/>
            <person name="Riley R."/>
            <person name="LaButti K."/>
            <person name="Andreopoulos B."/>
            <person name="Lipzen A."/>
            <person name="Chen C."/>
            <person name="Yanf M."/>
            <person name="Daum C."/>
            <person name="Ng V."/>
            <person name="Clum A."/>
            <person name="Steindorff A."/>
            <person name="Ohm R."/>
            <person name="Martin F."/>
            <person name="Silar P."/>
            <person name="Natvig D."/>
            <person name="Lalanne C."/>
            <person name="Gautier V."/>
            <person name="Ament-velasquez S.L."/>
            <person name="Kruys A."/>
            <person name="Hutchinson M.I."/>
            <person name="Powell A.J."/>
            <person name="Barry K."/>
            <person name="Miller A.N."/>
            <person name="Grigoriev I.V."/>
            <person name="Debuchy R."/>
            <person name="Gladieux P."/>
            <person name="Thoren M.H."/>
            <person name="Johannesson H."/>
        </authorList>
    </citation>
    <scope>NUCLEOTIDE SEQUENCE</scope>
    <source>
        <strain evidence="4">SMH3187-1</strain>
    </source>
</reference>
<dbReference type="InterPro" id="IPR000683">
    <property type="entry name" value="Gfo/Idh/MocA-like_OxRdtase_N"/>
</dbReference>